<evidence type="ECO:0008006" key="7">
    <source>
        <dbReference type="Google" id="ProtNLM"/>
    </source>
</evidence>
<comment type="subcellular location">
    <subcellularLocation>
        <location evidence="1">Golgi apparatus membrane</location>
        <topology evidence="1">Peripheral membrane protein</topology>
        <orientation evidence="1">Cytoplasmic side</orientation>
    </subcellularLocation>
</comment>
<dbReference type="GO" id="GO:0005737">
    <property type="term" value="C:cytoplasm"/>
    <property type="evidence" value="ECO:0007669"/>
    <property type="project" value="UniProtKB-ARBA"/>
</dbReference>
<evidence type="ECO:0000313" key="5">
    <source>
        <dbReference type="EMBL" id="MBB4961361.1"/>
    </source>
</evidence>
<dbReference type="InterPro" id="IPR038261">
    <property type="entry name" value="GPP34-like_sf"/>
</dbReference>
<gene>
    <name evidence="5" type="ORF">FHR38_005094</name>
</gene>
<organism evidence="5 6">
    <name type="scientific">Micromonospora polyrhachis</name>
    <dbReference type="NCBI Taxonomy" id="1282883"/>
    <lineage>
        <taxon>Bacteria</taxon>
        <taxon>Bacillati</taxon>
        <taxon>Actinomycetota</taxon>
        <taxon>Actinomycetes</taxon>
        <taxon>Micromonosporales</taxon>
        <taxon>Micromonosporaceae</taxon>
        <taxon>Micromonospora</taxon>
    </lineage>
</organism>
<dbReference type="GO" id="GO:0012505">
    <property type="term" value="C:endomembrane system"/>
    <property type="evidence" value="ECO:0007669"/>
    <property type="project" value="UniProtKB-ARBA"/>
</dbReference>
<dbReference type="AlphaFoldDB" id="A0A7W7SVI7"/>
<reference evidence="5 6" key="1">
    <citation type="submission" date="2020-08" db="EMBL/GenBank/DDBJ databases">
        <title>Sequencing the genomes of 1000 actinobacteria strains.</title>
        <authorList>
            <person name="Klenk H.-P."/>
        </authorList>
    </citation>
    <scope>NUCLEOTIDE SEQUENCE [LARGE SCALE GENOMIC DNA]</scope>
    <source>
        <strain evidence="5 6">DSM 45886</strain>
    </source>
</reference>
<evidence type="ECO:0000256" key="4">
    <source>
        <dbReference type="ARBA" id="ARBA00023136"/>
    </source>
</evidence>
<dbReference type="Pfam" id="PF05719">
    <property type="entry name" value="GPP34"/>
    <property type="match status" value="1"/>
</dbReference>
<proteinExistence type="predicted"/>
<keyword evidence="6" id="KW-1185">Reference proteome</keyword>
<accession>A0A7W7SVI7</accession>
<evidence type="ECO:0000313" key="6">
    <source>
        <dbReference type="Proteomes" id="UP000578819"/>
    </source>
</evidence>
<keyword evidence="2" id="KW-0333">Golgi apparatus</keyword>
<sequence>MDYWLIGDQRLADQLFLIAHDNHTGKPLVGPHNLDAALAGAVLVELALDGRIKFVDGRIHVIDHRLWREEVTDEVLTEMVRRGDGHTIQAWLAHLGPRVRELVGRRLANAGLVARRESRGLTMRVSVRWPGIDPDVVARPRVRLGAVLSQHDQLDVKTAALAALVHAGGMTRVLNLFDRSVTDRVGVARRLLPKVLVDLLDAVDRAVAAATLTVRR</sequence>
<comment type="caution">
    <text evidence="5">The sequence shown here is derived from an EMBL/GenBank/DDBJ whole genome shotgun (WGS) entry which is preliminary data.</text>
</comment>
<dbReference type="RefSeq" id="WP_184536965.1">
    <property type="nucleotide sequence ID" value="NZ_JACHJW010000001.1"/>
</dbReference>
<keyword evidence="4" id="KW-0472">Membrane</keyword>
<keyword evidence="3" id="KW-0446">Lipid-binding</keyword>
<evidence type="ECO:0000256" key="2">
    <source>
        <dbReference type="ARBA" id="ARBA00023034"/>
    </source>
</evidence>
<evidence type="ECO:0000256" key="1">
    <source>
        <dbReference type="ARBA" id="ARBA00004255"/>
    </source>
</evidence>
<dbReference type="Gene3D" id="1.10.3630.10">
    <property type="entry name" value="yeast vps74-n-term truncation variant domain like"/>
    <property type="match status" value="1"/>
</dbReference>
<protein>
    <recommendedName>
        <fullName evidence="7">Golgi phosphoprotein 3 (GPP34)</fullName>
    </recommendedName>
</protein>
<dbReference type="EMBL" id="JACHJW010000001">
    <property type="protein sequence ID" value="MBB4961361.1"/>
    <property type="molecule type" value="Genomic_DNA"/>
</dbReference>
<dbReference type="Proteomes" id="UP000578819">
    <property type="component" value="Unassembled WGS sequence"/>
</dbReference>
<dbReference type="InterPro" id="IPR008628">
    <property type="entry name" value="GPP34-like"/>
</dbReference>
<evidence type="ECO:0000256" key="3">
    <source>
        <dbReference type="ARBA" id="ARBA00023121"/>
    </source>
</evidence>
<name>A0A7W7SVI7_9ACTN</name>
<dbReference type="GO" id="GO:0070273">
    <property type="term" value="F:phosphatidylinositol-4-phosphate binding"/>
    <property type="evidence" value="ECO:0007669"/>
    <property type="project" value="InterPro"/>
</dbReference>